<evidence type="ECO:0000313" key="2">
    <source>
        <dbReference type="Proteomes" id="UP000054047"/>
    </source>
</evidence>
<name>A0A0C2C9R2_9BILA</name>
<dbReference type="Proteomes" id="UP000054047">
    <property type="component" value="Unassembled WGS sequence"/>
</dbReference>
<gene>
    <name evidence="1" type="ORF">ANCDUO_16840</name>
</gene>
<dbReference type="OrthoDB" id="10396778at2759"/>
<dbReference type="AlphaFoldDB" id="A0A0C2C9R2"/>
<dbReference type="EMBL" id="KN742173">
    <property type="protein sequence ID" value="KIH53043.1"/>
    <property type="molecule type" value="Genomic_DNA"/>
</dbReference>
<evidence type="ECO:0000313" key="1">
    <source>
        <dbReference type="EMBL" id="KIH53043.1"/>
    </source>
</evidence>
<accession>A0A0C2C9R2</accession>
<organism evidence="1 2">
    <name type="scientific">Ancylostoma duodenale</name>
    <dbReference type="NCBI Taxonomy" id="51022"/>
    <lineage>
        <taxon>Eukaryota</taxon>
        <taxon>Metazoa</taxon>
        <taxon>Ecdysozoa</taxon>
        <taxon>Nematoda</taxon>
        <taxon>Chromadorea</taxon>
        <taxon>Rhabditida</taxon>
        <taxon>Rhabditina</taxon>
        <taxon>Rhabditomorpha</taxon>
        <taxon>Strongyloidea</taxon>
        <taxon>Ancylostomatidae</taxon>
        <taxon>Ancylostomatinae</taxon>
        <taxon>Ancylostoma</taxon>
    </lineage>
</organism>
<keyword evidence="2" id="KW-1185">Reference proteome</keyword>
<protein>
    <submittedName>
        <fullName evidence="1">Uncharacterized protein</fullName>
    </submittedName>
</protein>
<sequence length="104" mass="11729">MNIYSGSTVFTVTRPADQPPPTSRDHFVFKNRTRFIILLICTLCLSIAQSDTLTLNFTIICMAGDPVDIGLYNSTGTIHETENGTYYEEKRTIKSVLSQQKHNQ</sequence>
<reference evidence="1 2" key="1">
    <citation type="submission" date="2013-12" db="EMBL/GenBank/DDBJ databases">
        <title>Draft genome of the parsitic nematode Ancylostoma duodenale.</title>
        <authorList>
            <person name="Mitreva M."/>
        </authorList>
    </citation>
    <scope>NUCLEOTIDE SEQUENCE [LARGE SCALE GENOMIC DNA]</scope>
    <source>
        <strain evidence="1 2">Zhejiang</strain>
    </source>
</reference>
<proteinExistence type="predicted"/>